<name>A0A238K8I6_9RHOB</name>
<organism evidence="1 2">
    <name type="scientific">Octadecabacter ascidiaceicola</name>
    <dbReference type="NCBI Taxonomy" id="1655543"/>
    <lineage>
        <taxon>Bacteria</taxon>
        <taxon>Pseudomonadati</taxon>
        <taxon>Pseudomonadota</taxon>
        <taxon>Alphaproteobacteria</taxon>
        <taxon>Rhodobacterales</taxon>
        <taxon>Roseobacteraceae</taxon>
        <taxon>Octadecabacter</taxon>
    </lineage>
</organism>
<sequence length="124" mass="13123">MSDALSTFFDAWSETDATKRAAMIAASTTPAAIYSDPRTGARLTGHNDISDYVGMFVANAAGWTARVMTTDTVNGYARSAVDFSGMGPDGNEMTQHGTYFSEADEDGKLTMIAGFVGLGYNPDV</sequence>
<evidence type="ECO:0000313" key="1">
    <source>
        <dbReference type="EMBL" id="SMX39115.1"/>
    </source>
</evidence>
<reference evidence="2" key="1">
    <citation type="submission" date="2017-05" db="EMBL/GenBank/DDBJ databases">
        <authorList>
            <person name="Rodrigo-Torres L."/>
            <person name="Arahal R. D."/>
            <person name="Lucena T."/>
        </authorList>
    </citation>
    <scope>NUCLEOTIDE SEQUENCE [LARGE SCALE GENOMIC DNA]</scope>
    <source>
        <strain evidence="2">CECT 8868</strain>
    </source>
</reference>
<dbReference type="RefSeq" id="WP_093996274.1">
    <property type="nucleotide sequence ID" value="NZ_FXYD01000003.1"/>
</dbReference>
<dbReference type="InterPro" id="IPR032710">
    <property type="entry name" value="NTF2-like_dom_sf"/>
</dbReference>
<dbReference type="EMBL" id="FXYD01000003">
    <property type="protein sequence ID" value="SMX39115.1"/>
    <property type="molecule type" value="Genomic_DNA"/>
</dbReference>
<dbReference type="OrthoDB" id="7658823at2"/>
<keyword evidence="2" id="KW-1185">Reference proteome</keyword>
<gene>
    <name evidence="1" type="ORF">OCA8868_01841</name>
</gene>
<accession>A0A238K8I6</accession>
<dbReference type="Proteomes" id="UP000203464">
    <property type="component" value="Unassembled WGS sequence"/>
</dbReference>
<dbReference type="SUPFAM" id="SSF54427">
    <property type="entry name" value="NTF2-like"/>
    <property type="match status" value="1"/>
</dbReference>
<proteinExistence type="predicted"/>
<dbReference type="AlphaFoldDB" id="A0A238K8I6"/>
<evidence type="ECO:0000313" key="2">
    <source>
        <dbReference type="Proteomes" id="UP000203464"/>
    </source>
</evidence>
<protein>
    <submittedName>
        <fullName evidence="1">Uncharacterized protein</fullName>
    </submittedName>
</protein>
<dbReference type="Gene3D" id="3.10.450.50">
    <property type="match status" value="1"/>
</dbReference>